<feature type="chain" id="PRO_5047080598" description="SH3 domain-containing protein" evidence="1">
    <location>
        <begin position="26"/>
        <end position="110"/>
    </location>
</feature>
<organism evidence="2 3">
    <name type="scientific">Kribbella koreensis</name>
    <dbReference type="NCBI Taxonomy" id="57909"/>
    <lineage>
        <taxon>Bacteria</taxon>
        <taxon>Bacillati</taxon>
        <taxon>Actinomycetota</taxon>
        <taxon>Actinomycetes</taxon>
        <taxon>Propionibacteriales</taxon>
        <taxon>Kribbellaceae</taxon>
        <taxon>Kribbella</taxon>
    </lineage>
</organism>
<reference evidence="2 3" key="1">
    <citation type="journal article" date="2019" name="Int. J. Syst. Evol. Microbiol.">
        <title>The Global Catalogue of Microorganisms (GCM) 10K type strain sequencing project: providing services to taxonomists for standard genome sequencing and annotation.</title>
        <authorList>
            <consortium name="The Broad Institute Genomics Platform"/>
            <consortium name="The Broad Institute Genome Sequencing Center for Infectious Disease"/>
            <person name="Wu L."/>
            <person name="Ma J."/>
        </authorList>
    </citation>
    <scope>NUCLEOTIDE SEQUENCE [LARGE SCALE GENOMIC DNA]</scope>
    <source>
        <strain evidence="2 3">JCM 10977</strain>
    </source>
</reference>
<comment type="caution">
    <text evidence="2">The sequence shown here is derived from an EMBL/GenBank/DDBJ whole genome shotgun (WGS) entry which is preliminary data.</text>
</comment>
<evidence type="ECO:0008006" key="4">
    <source>
        <dbReference type="Google" id="ProtNLM"/>
    </source>
</evidence>
<evidence type="ECO:0000256" key="1">
    <source>
        <dbReference type="SAM" id="SignalP"/>
    </source>
</evidence>
<feature type="signal peptide" evidence="1">
    <location>
        <begin position="1"/>
        <end position="25"/>
    </location>
</feature>
<dbReference type="Proteomes" id="UP001500542">
    <property type="component" value="Unassembled WGS sequence"/>
</dbReference>
<protein>
    <recommendedName>
        <fullName evidence="4">SH3 domain-containing protein</fullName>
    </recommendedName>
</protein>
<name>A0ABN1PZI4_9ACTN</name>
<proteinExistence type="predicted"/>
<keyword evidence="3" id="KW-1185">Reference proteome</keyword>
<gene>
    <name evidence="2" type="ORF">GCM10009554_21740</name>
</gene>
<accession>A0ABN1PZI4</accession>
<evidence type="ECO:0000313" key="2">
    <source>
        <dbReference type="EMBL" id="GAA0935111.1"/>
    </source>
</evidence>
<dbReference type="RefSeq" id="WP_343967573.1">
    <property type="nucleotide sequence ID" value="NZ_BAAAHK010000004.1"/>
</dbReference>
<sequence length="110" mass="11179">MTKTLAVMFIAGAGVAALTAAPASASVESAPGRCTSPVLIRTAASTGGMGKGICQPTHSTTANCKVNGPLVVVGGVATSIWYYITDHTISVSGYVSAAYYETDDWAVPYC</sequence>
<dbReference type="EMBL" id="BAAAHK010000004">
    <property type="protein sequence ID" value="GAA0935111.1"/>
    <property type="molecule type" value="Genomic_DNA"/>
</dbReference>
<keyword evidence="1" id="KW-0732">Signal</keyword>
<evidence type="ECO:0000313" key="3">
    <source>
        <dbReference type="Proteomes" id="UP001500542"/>
    </source>
</evidence>